<dbReference type="InterPro" id="IPR000014">
    <property type="entry name" value="PAS"/>
</dbReference>
<feature type="domain" description="GGDEF" evidence="3">
    <location>
        <begin position="299"/>
        <end position="433"/>
    </location>
</feature>
<dbReference type="SUPFAM" id="SSF55785">
    <property type="entry name" value="PYP-like sensor domain (PAS domain)"/>
    <property type="match status" value="1"/>
</dbReference>
<dbReference type="SUPFAM" id="SSF55073">
    <property type="entry name" value="Nucleotide cyclase"/>
    <property type="match status" value="1"/>
</dbReference>
<dbReference type="PROSITE" id="PS50887">
    <property type="entry name" value="GGDEF"/>
    <property type="match status" value="1"/>
</dbReference>
<dbReference type="InterPro" id="IPR000160">
    <property type="entry name" value="GGDEF_dom"/>
</dbReference>
<dbReference type="PROSITE" id="PS50113">
    <property type="entry name" value="PAC"/>
    <property type="match status" value="1"/>
</dbReference>
<evidence type="ECO:0000259" key="3">
    <source>
        <dbReference type="PROSITE" id="PS50887"/>
    </source>
</evidence>
<dbReference type="SMART" id="SM00267">
    <property type="entry name" value="GGDEF"/>
    <property type="match status" value="1"/>
</dbReference>
<sequence length="437" mass="46776">MPGQRDTVVQGDVVDDGERSTLAREWWEVLAAHGFVPGSVDDPQRLLSGLIDDLRIAATADPFDASPGATAGRALVAAGLADQRVPVVSAQVLHRLAGHIRHAEAPGRIAALLTALGQGHEAGTIALRAPDSVAGQRENAQDNRFRIVFDHIAAAIAIGDTEGTLLEANRGLADMIGVPVGELRGISVYDFAHPDDRDHIRTLLYDKLVPARSGTVKLERRLIRADGSVGWMSFAITYVPGVAGNPDYLLAVGADVTDTHRQQEELHRQARHDPMTGLPNRRLLLERIDELVATAGPDDRAGFFFIDIDRFKAINDRYGHSIGDQALTAVATRLRNSVGDHDCLIARIGGDEFGALILPPADTGRLTVIANRLLSALVDPISVNGREMTISASIGAVVTPVPGMNPESLLAAADTSLYYAKTNNKGHWILHTLDAPA</sequence>
<dbReference type="InterPro" id="IPR013656">
    <property type="entry name" value="PAS_4"/>
</dbReference>
<evidence type="ECO:0000313" key="4">
    <source>
        <dbReference type="EMBL" id="MQY25978.1"/>
    </source>
</evidence>
<feature type="domain" description="PAS" evidence="1">
    <location>
        <begin position="141"/>
        <end position="212"/>
    </location>
</feature>
<feature type="domain" description="PAC" evidence="2">
    <location>
        <begin position="216"/>
        <end position="268"/>
    </location>
</feature>
<evidence type="ECO:0000259" key="2">
    <source>
        <dbReference type="PROSITE" id="PS50113"/>
    </source>
</evidence>
<evidence type="ECO:0008006" key="6">
    <source>
        <dbReference type="Google" id="ProtNLM"/>
    </source>
</evidence>
<dbReference type="EMBL" id="WEGI01000003">
    <property type="protein sequence ID" value="MQY25978.1"/>
    <property type="molecule type" value="Genomic_DNA"/>
</dbReference>
<comment type="caution">
    <text evidence="4">The sequence shown here is derived from an EMBL/GenBank/DDBJ whole genome shotgun (WGS) entry which is preliminary data.</text>
</comment>
<dbReference type="SMART" id="SM00086">
    <property type="entry name" value="PAC"/>
    <property type="match status" value="1"/>
</dbReference>
<protein>
    <recommendedName>
        <fullName evidence="6">Diguanylate cyclase</fullName>
    </recommendedName>
</protein>
<dbReference type="NCBIfam" id="TIGR00229">
    <property type="entry name" value="sensory_box"/>
    <property type="match status" value="1"/>
</dbReference>
<dbReference type="Pfam" id="PF00990">
    <property type="entry name" value="GGDEF"/>
    <property type="match status" value="1"/>
</dbReference>
<dbReference type="InterPro" id="IPR001610">
    <property type="entry name" value="PAC"/>
</dbReference>
<dbReference type="InterPro" id="IPR029787">
    <property type="entry name" value="Nucleotide_cyclase"/>
</dbReference>
<dbReference type="InterPro" id="IPR000700">
    <property type="entry name" value="PAS-assoc_C"/>
</dbReference>
<dbReference type="PANTHER" id="PTHR44757:SF2">
    <property type="entry name" value="BIOFILM ARCHITECTURE MAINTENANCE PROTEIN MBAA"/>
    <property type="match status" value="1"/>
</dbReference>
<dbReference type="RefSeq" id="WP_319942697.1">
    <property type="nucleotide sequence ID" value="NZ_WEGI01000003.1"/>
</dbReference>
<dbReference type="InterPro" id="IPR052155">
    <property type="entry name" value="Biofilm_reg_signaling"/>
</dbReference>
<gene>
    <name evidence="4" type="ORF">NRB56_15370</name>
</gene>
<evidence type="ECO:0000313" key="5">
    <source>
        <dbReference type="Proteomes" id="UP000431401"/>
    </source>
</evidence>
<proteinExistence type="predicted"/>
<dbReference type="CDD" id="cd01949">
    <property type="entry name" value="GGDEF"/>
    <property type="match status" value="1"/>
</dbReference>
<evidence type="ECO:0000259" key="1">
    <source>
        <dbReference type="PROSITE" id="PS50112"/>
    </source>
</evidence>
<name>A0A7K0DJY8_9NOCA</name>
<dbReference type="Pfam" id="PF08448">
    <property type="entry name" value="PAS_4"/>
    <property type="match status" value="1"/>
</dbReference>
<dbReference type="InterPro" id="IPR035965">
    <property type="entry name" value="PAS-like_dom_sf"/>
</dbReference>
<dbReference type="PROSITE" id="PS50112">
    <property type="entry name" value="PAS"/>
    <property type="match status" value="1"/>
</dbReference>
<dbReference type="AlphaFoldDB" id="A0A7K0DJY8"/>
<accession>A0A7K0DJY8</accession>
<dbReference type="Gene3D" id="3.30.70.270">
    <property type="match status" value="1"/>
</dbReference>
<reference evidence="4 5" key="1">
    <citation type="submission" date="2019-10" db="EMBL/GenBank/DDBJ databases">
        <title>Nocardia macrotermitis sp. nov. and Nocardia aurantia sp. nov., isolated from the gut of fungus growing-termite Macrotermes natalensis.</title>
        <authorList>
            <person name="Benndorf R."/>
            <person name="Schwitalla J."/>
            <person name="Martin K."/>
            <person name="De Beer W."/>
            <person name="Kaster A.-K."/>
            <person name="Vollmers J."/>
            <person name="Poulsen M."/>
            <person name="Beemelmanns C."/>
        </authorList>
    </citation>
    <scope>NUCLEOTIDE SEQUENCE [LARGE SCALE GENOMIC DNA]</scope>
    <source>
        <strain evidence="4 5">RB56</strain>
    </source>
</reference>
<dbReference type="InterPro" id="IPR043128">
    <property type="entry name" value="Rev_trsase/Diguanyl_cyclase"/>
</dbReference>
<dbReference type="SMART" id="SM00091">
    <property type="entry name" value="PAS"/>
    <property type="match status" value="1"/>
</dbReference>
<dbReference type="PANTHER" id="PTHR44757">
    <property type="entry name" value="DIGUANYLATE CYCLASE DGCP"/>
    <property type="match status" value="1"/>
</dbReference>
<organism evidence="4 5">
    <name type="scientific">Nocardia aurantia</name>
    <dbReference type="NCBI Taxonomy" id="2585199"/>
    <lineage>
        <taxon>Bacteria</taxon>
        <taxon>Bacillati</taxon>
        <taxon>Actinomycetota</taxon>
        <taxon>Actinomycetes</taxon>
        <taxon>Mycobacteriales</taxon>
        <taxon>Nocardiaceae</taxon>
        <taxon>Nocardia</taxon>
    </lineage>
</organism>
<dbReference type="Proteomes" id="UP000431401">
    <property type="component" value="Unassembled WGS sequence"/>
</dbReference>
<dbReference type="CDD" id="cd00130">
    <property type="entry name" value="PAS"/>
    <property type="match status" value="1"/>
</dbReference>
<keyword evidence="5" id="KW-1185">Reference proteome</keyword>
<dbReference type="NCBIfam" id="TIGR00254">
    <property type="entry name" value="GGDEF"/>
    <property type="match status" value="1"/>
</dbReference>
<dbReference type="Gene3D" id="3.30.450.20">
    <property type="entry name" value="PAS domain"/>
    <property type="match status" value="1"/>
</dbReference>